<keyword evidence="2" id="KW-0472">Membrane</keyword>
<proteinExistence type="predicted"/>
<evidence type="ECO:0000313" key="4">
    <source>
        <dbReference type="Proteomes" id="UP000683428"/>
    </source>
</evidence>
<dbReference type="AlphaFoldDB" id="A0A975SNT7"/>
<keyword evidence="4" id="KW-1185">Reference proteome</keyword>
<feature type="transmembrane region" description="Helical" evidence="2">
    <location>
        <begin position="163"/>
        <end position="186"/>
    </location>
</feature>
<dbReference type="RefSeq" id="WP_216125618.1">
    <property type="nucleotide sequence ID" value="NZ_CP064782.1"/>
</dbReference>
<reference evidence="3" key="1">
    <citation type="submission" date="2020-11" db="EMBL/GenBank/DDBJ databases">
        <title>Azospira inquinata sp. nov.</title>
        <authorList>
            <person name="Moe W.M."/>
            <person name="Mikes M.C."/>
        </authorList>
    </citation>
    <scope>NUCLEOTIDE SEQUENCE</scope>
    <source>
        <strain evidence="3">Azo-3</strain>
    </source>
</reference>
<evidence type="ECO:0000313" key="3">
    <source>
        <dbReference type="EMBL" id="QWT49794.1"/>
    </source>
</evidence>
<keyword evidence="2" id="KW-0812">Transmembrane</keyword>
<keyword evidence="2" id="KW-1133">Transmembrane helix</keyword>
<feature type="transmembrane region" description="Helical" evidence="2">
    <location>
        <begin position="133"/>
        <end position="151"/>
    </location>
</feature>
<dbReference type="KEGG" id="aiq:Azoinq_04050"/>
<dbReference type="EMBL" id="CP064782">
    <property type="protein sequence ID" value="QWT49794.1"/>
    <property type="molecule type" value="Genomic_DNA"/>
</dbReference>
<name>A0A975SNT7_9RHOO</name>
<organism evidence="3 4">
    <name type="scientific">Azospira inquinata</name>
    <dbReference type="NCBI Taxonomy" id="2785627"/>
    <lineage>
        <taxon>Bacteria</taxon>
        <taxon>Pseudomonadati</taxon>
        <taxon>Pseudomonadota</taxon>
        <taxon>Betaproteobacteria</taxon>
        <taxon>Rhodocyclales</taxon>
        <taxon>Rhodocyclaceae</taxon>
        <taxon>Azospira</taxon>
    </lineage>
</organism>
<feature type="compositionally biased region" description="Low complexity" evidence="1">
    <location>
        <begin position="1"/>
        <end position="10"/>
    </location>
</feature>
<evidence type="ECO:0000256" key="1">
    <source>
        <dbReference type="SAM" id="MobiDB-lite"/>
    </source>
</evidence>
<feature type="transmembrane region" description="Helical" evidence="2">
    <location>
        <begin position="30"/>
        <end position="51"/>
    </location>
</feature>
<feature type="region of interest" description="Disordered" evidence="1">
    <location>
        <begin position="1"/>
        <end position="20"/>
    </location>
</feature>
<protein>
    <submittedName>
        <fullName evidence="3">DUF1282 family protein</fullName>
    </submittedName>
</protein>
<feature type="transmembrane region" description="Helical" evidence="2">
    <location>
        <begin position="71"/>
        <end position="93"/>
    </location>
</feature>
<sequence length="187" mass="20273">MNLPFTAPSTLPLPPPPSAGRTGRRLPHPLWAWLLIMLPGATFSAYMVAYLGTHMSSLQELHPAWEWNALALRFGLTQLLLLPLVALLCRTIGRRFHFSLGLREAMVLIAITPIPLWLSSFALLIPSLFYSEVFIGFALLSSIQLCFSGVDRLCGEGDEVAKFLLAGLTCLGGTLGGTLTLASLLLA</sequence>
<evidence type="ECO:0000256" key="2">
    <source>
        <dbReference type="SAM" id="Phobius"/>
    </source>
</evidence>
<dbReference type="Proteomes" id="UP000683428">
    <property type="component" value="Chromosome"/>
</dbReference>
<feature type="transmembrane region" description="Helical" evidence="2">
    <location>
        <begin position="105"/>
        <end position="127"/>
    </location>
</feature>
<accession>A0A975SNT7</accession>
<gene>
    <name evidence="3" type="ORF">Azoinq_04050</name>
</gene>